<dbReference type="PROSITE" id="PS50931">
    <property type="entry name" value="HTH_LYSR"/>
    <property type="match status" value="1"/>
</dbReference>
<sequence length="298" mass="33294">MYDRRLDAVIASADLGSFGKAAERLHISVPALVKQVNTFEREHHLTLFHRSRGGVEPTIAGEQFVEDARAIIRQCDEIVRRARAAEMGGDMPVRLGVSVLRSGKRILDLWQHGAARHGGSRLEIVPMVDDYAAFENVVRHLGEHVDVVVCAFMPQWWGDVCGTLRIEDQPLAVAVPRDHPLALRRRLSVSDLEGNRVRVIARGHGGNEDARDALESNGGIEVVDFEHYDLSVFNDCVECGDLLLSKPVWSDVHPGLVTVPVDWDFTMQYGVMHALEPSAHVRRFLDEVTELAAWDMSR</sequence>
<evidence type="ECO:0000313" key="7">
    <source>
        <dbReference type="Proteomes" id="UP000216352"/>
    </source>
</evidence>
<dbReference type="InterPro" id="IPR005119">
    <property type="entry name" value="LysR_subst-bd"/>
</dbReference>
<dbReference type="InterPro" id="IPR036388">
    <property type="entry name" value="WH-like_DNA-bd_sf"/>
</dbReference>
<gene>
    <name evidence="6" type="ORF">BLEM_1943</name>
</gene>
<dbReference type="EMBL" id="MWWX01000017">
    <property type="protein sequence ID" value="OZG60254.1"/>
    <property type="molecule type" value="Genomic_DNA"/>
</dbReference>
<dbReference type="AlphaFoldDB" id="A0A261FM83"/>
<organism evidence="6 7">
    <name type="scientific">Bifidobacterium lemurum</name>
    <dbReference type="NCBI Taxonomy" id="1603886"/>
    <lineage>
        <taxon>Bacteria</taxon>
        <taxon>Bacillati</taxon>
        <taxon>Actinomycetota</taxon>
        <taxon>Actinomycetes</taxon>
        <taxon>Bifidobacteriales</taxon>
        <taxon>Bifidobacteriaceae</taxon>
        <taxon>Bifidobacterium</taxon>
    </lineage>
</organism>
<name>A0A261FM83_9BIFI</name>
<comment type="similarity">
    <text evidence="1">Belongs to the LysR transcriptional regulatory family.</text>
</comment>
<dbReference type="PANTHER" id="PTHR30346:SF28">
    <property type="entry name" value="HTH-TYPE TRANSCRIPTIONAL REGULATOR CYNR"/>
    <property type="match status" value="1"/>
</dbReference>
<keyword evidence="3" id="KW-0238">DNA-binding</keyword>
<dbReference type="InterPro" id="IPR000847">
    <property type="entry name" value="LysR_HTH_N"/>
</dbReference>
<keyword evidence="2" id="KW-0805">Transcription regulation</keyword>
<evidence type="ECO:0000256" key="1">
    <source>
        <dbReference type="ARBA" id="ARBA00009437"/>
    </source>
</evidence>
<evidence type="ECO:0000256" key="4">
    <source>
        <dbReference type="ARBA" id="ARBA00023163"/>
    </source>
</evidence>
<dbReference type="GO" id="GO:0003677">
    <property type="term" value="F:DNA binding"/>
    <property type="evidence" value="ECO:0007669"/>
    <property type="project" value="UniProtKB-KW"/>
</dbReference>
<dbReference type="GO" id="GO:0003700">
    <property type="term" value="F:DNA-binding transcription factor activity"/>
    <property type="evidence" value="ECO:0007669"/>
    <property type="project" value="InterPro"/>
</dbReference>
<dbReference type="SUPFAM" id="SSF53850">
    <property type="entry name" value="Periplasmic binding protein-like II"/>
    <property type="match status" value="1"/>
</dbReference>
<reference evidence="6 7" key="1">
    <citation type="journal article" date="2017" name="BMC Genomics">
        <title>Comparative genomic and phylogenomic analyses of the Bifidobacteriaceae family.</title>
        <authorList>
            <person name="Lugli G.A."/>
            <person name="Milani C."/>
            <person name="Turroni F."/>
            <person name="Duranti S."/>
            <person name="Mancabelli L."/>
            <person name="Mangifesta M."/>
            <person name="Ferrario C."/>
            <person name="Modesto M."/>
            <person name="Mattarelli P."/>
            <person name="Jiri K."/>
            <person name="van Sinderen D."/>
            <person name="Ventura M."/>
        </authorList>
    </citation>
    <scope>NUCLEOTIDE SEQUENCE [LARGE SCALE GENOMIC DNA]</scope>
    <source>
        <strain evidence="6 7">DSM 28807</strain>
    </source>
</reference>
<dbReference type="Gene3D" id="1.10.10.10">
    <property type="entry name" value="Winged helix-like DNA-binding domain superfamily/Winged helix DNA-binding domain"/>
    <property type="match status" value="1"/>
</dbReference>
<dbReference type="InterPro" id="IPR036390">
    <property type="entry name" value="WH_DNA-bd_sf"/>
</dbReference>
<keyword evidence="7" id="KW-1185">Reference proteome</keyword>
<evidence type="ECO:0000259" key="5">
    <source>
        <dbReference type="PROSITE" id="PS50931"/>
    </source>
</evidence>
<dbReference type="PANTHER" id="PTHR30346">
    <property type="entry name" value="TRANSCRIPTIONAL DUAL REGULATOR HCAR-RELATED"/>
    <property type="match status" value="1"/>
</dbReference>
<dbReference type="STRING" id="1603886.GCA_001895165_01878"/>
<dbReference type="GO" id="GO:0032993">
    <property type="term" value="C:protein-DNA complex"/>
    <property type="evidence" value="ECO:0007669"/>
    <property type="project" value="TreeGrafter"/>
</dbReference>
<dbReference type="Pfam" id="PF03466">
    <property type="entry name" value="LysR_substrate"/>
    <property type="match status" value="1"/>
</dbReference>
<comment type="caution">
    <text evidence="6">The sequence shown here is derived from an EMBL/GenBank/DDBJ whole genome shotgun (WGS) entry which is preliminary data.</text>
</comment>
<dbReference type="OrthoDB" id="3181812at2"/>
<dbReference type="Gene3D" id="3.40.190.10">
    <property type="entry name" value="Periplasmic binding protein-like II"/>
    <property type="match status" value="2"/>
</dbReference>
<feature type="domain" description="HTH lysR-type" evidence="5">
    <location>
        <begin position="1"/>
        <end position="58"/>
    </location>
</feature>
<evidence type="ECO:0000256" key="2">
    <source>
        <dbReference type="ARBA" id="ARBA00023015"/>
    </source>
</evidence>
<proteinExistence type="inferred from homology"/>
<protein>
    <submittedName>
        <fullName evidence="6">LysR family transcriptional regulator</fullName>
    </submittedName>
</protein>
<evidence type="ECO:0000313" key="6">
    <source>
        <dbReference type="EMBL" id="OZG60254.1"/>
    </source>
</evidence>
<keyword evidence="4" id="KW-0804">Transcription</keyword>
<dbReference type="Pfam" id="PF00126">
    <property type="entry name" value="HTH_1"/>
    <property type="match status" value="1"/>
</dbReference>
<evidence type="ECO:0000256" key="3">
    <source>
        <dbReference type="ARBA" id="ARBA00023125"/>
    </source>
</evidence>
<dbReference type="Proteomes" id="UP000216352">
    <property type="component" value="Unassembled WGS sequence"/>
</dbReference>
<accession>A0A261FM83</accession>
<dbReference type="SUPFAM" id="SSF46785">
    <property type="entry name" value="Winged helix' DNA-binding domain"/>
    <property type="match status" value="1"/>
</dbReference>